<dbReference type="EMBL" id="CP116423">
    <property type="protein sequence ID" value="WCE69502.1"/>
    <property type="molecule type" value="Genomic_DNA"/>
</dbReference>
<dbReference type="SMART" id="SM00267">
    <property type="entry name" value="GGDEF"/>
    <property type="match status" value="1"/>
</dbReference>
<evidence type="ECO:0000313" key="2">
    <source>
        <dbReference type="EMBL" id="WCE69502.1"/>
    </source>
</evidence>
<dbReference type="Proteomes" id="UP001210770">
    <property type="component" value="Chromosome"/>
</dbReference>
<dbReference type="InterPro" id="IPR029787">
    <property type="entry name" value="Nucleotide_cyclase"/>
</dbReference>
<dbReference type="FunFam" id="3.30.70.270:FF:000001">
    <property type="entry name" value="Diguanylate cyclase domain protein"/>
    <property type="match status" value="1"/>
</dbReference>
<reference evidence="2" key="1">
    <citation type="submission" date="2023-01" db="EMBL/GenBank/DDBJ databases">
        <title>Comparative genomic analysis of cold water coral derived Sulfitobacter faviae: insights into their metabolism and habitat adaptation.</title>
        <authorList>
            <person name="Guo Y."/>
            <person name="Lin S."/>
            <person name="Huang Z."/>
            <person name="Tang K."/>
            <person name="Wang X."/>
        </authorList>
    </citation>
    <scope>NUCLEOTIDE SEQUENCE</scope>
    <source>
        <strain evidence="2">SCSIO W_1865</strain>
    </source>
</reference>
<protein>
    <submittedName>
        <fullName evidence="2">GGDEF domain-containing protein</fullName>
    </submittedName>
</protein>
<dbReference type="InterPro" id="IPR052163">
    <property type="entry name" value="DGC-Regulatory_Protein"/>
</dbReference>
<dbReference type="Gene3D" id="3.30.450.260">
    <property type="entry name" value="Haem NO binding associated domain"/>
    <property type="match status" value="1"/>
</dbReference>
<evidence type="ECO:0000313" key="3">
    <source>
        <dbReference type="Proteomes" id="UP001210770"/>
    </source>
</evidence>
<dbReference type="CDD" id="cd01949">
    <property type="entry name" value="GGDEF"/>
    <property type="match status" value="1"/>
</dbReference>
<dbReference type="SUPFAM" id="SSF55073">
    <property type="entry name" value="Nucleotide cyclase"/>
    <property type="match status" value="1"/>
</dbReference>
<accession>A0AAX3LLW8</accession>
<dbReference type="AlphaFoldDB" id="A0AAX3LLW8"/>
<name>A0AAX3LLW8_9RHOB</name>
<dbReference type="NCBIfam" id="TIGR00254">
    <property type="entry name" value="GGDEF"/>
    <property type="match status" value="1"/>
</dbReference>
<dbReference type="PANTHER" id="PTHR46663">
    <property type="entry name" value="DIGUANYLATE CYCLASE DGCT-RELATED"/>
    <property type="match status" value="1"/>
</dbReference>
<dbReference type="Gene3D" id="3.30.70.270">
    <property type="match status" value="1"/>
</dbReference>
<organism evidence="2 3">
    <name type="scientific">Sulfitobacter faviae</name>
    <dbReference type="NCBI Taxonomy" id="1775881"/>
    <lineage>
        <taxon>Bacteria</taxon>
        <taxon>Pseudomonadati</taxon>
        <taxon>Pseudomonadota</taxon>
        <taxon>Alphaproteobacteria</taxon>
        <taxon>Rhodobacterales</taxon>
        <taxon>Roseobacteraceae</taxon>
        <taxon>Sulfitobacter</taxon>
    </lineage>
</organism>
<sequence>MSGAGHDPAVLDKLCPMHLLLSASGRIRHAGPTIQKLRPQAPLAGRRFLDTVTVKRPRGIAGMEDLRRAAGVKLHLAFRDAPRTELKGLLVPLGDRRLIVNLSFGISIFDGVQDYALTNADFAATDLAIEMLYLMEAKSAAMEASRRLNLRLQEARIAAEEQAFTDTLTGLKNRRALNAVLERLITAGEGFAVMHVDLDYFKAVNDRLGHAAGDHVLQVVARIMQQETRSSDMVVRLGGDEFTVVLPDVRSEGILRGIGQRIIDRLEEPIHFKGEVCKVSASIGTVWIQRGDRRSRDVVLANADAALYASKHAGRARHTFFDPALRARGGMVAAPVEKGGG</sequence>
<evidence type="ECO:0000259" key="1">
    <source>
        <dbReference type="PROSITE" id="PS50887"/>
    </source>
</evidence>
<dbReference type="Pfam" id="PF00990">
    <property type="entry name" value="GGDEF"/>
    <property type="match status" value="1"/>
</dbReference>
<dbReference type="RefSeq" id="WP_271687846.1">
    <property type="nucleotide sequence ID" value="NZ_CP116423.1"/>
</dbReference>
<dbReference type="PROSITE" id="PS50887">
    <property type="entry name" value="GGDEF"/>
    <property type="match status" value="1"/>
</dbReference>
<gene>
    <name evidence="2" type="ORF">PL336_11900</name>
</gene>
<dbReference type="InterPro" id="IPR043128">
    <property type="entry name" value="Rev_trsase/Diguanyl_cyclase"/>
</dbReference>
<dbReference type="GO" id="GO:0003824">
    <property type="term" value="F:catalytic activity"/>
    <property type="evidence" value="ECO:0007669"/>
    <property type="project" value="UniProtKB-ARBA"/>
</dbReference>
<feature type="domain" description="GGDEF" evidence="1">
    <location>
        <begin position="189"/>
        <end position="323"/>
    </location>
</feature>
<dbReference type="InterPro" id="IPR042463">
    <property type="entry name" value="HNOB_dom_associated_sf"/>
</dbReference>
<dbReference type="InterPro" id="IPR000160">
    <property type="entry name" value="GGDEF_dom"/>
</dbReference>
<dbReference type="PANTHER" id="PTHR46663:SF4">
    <property type="entry name" value="DIGUANYLATE CYCLASE DGCT-RELATED"/>
    <property type="match status" value="1"/>
</dbReference>
<proteinExistence type="predicted"/>